<comment type="similarity">
    <text evidence="1">Belongs to the 3-beta-HSD family.</text>
</comment>
<sequence>SYMVIGGAGFLGRHIVSSLLNRGISRVAVVDLLPLKLEGVETFVCDVTDKGALDFVFEKFQPTCVIHAVAAPLSATADTQWAVNYTGTRNAVSAAIEYGVKAFVLSSDASVVFEGKGLEGIDERYGFPRYALHAYLDSKAWAESFVQDKNREGDLRTACIRCSAIFGPGSSSVVHPIADAFRSQSALTFEVGDNVSLFDWTYVTNAAEAHVLAVEQLLLKQPVDGEAFFITNGEPRPFWDVPNAIHAMHAIVGGRCIITGVPSWLARFVAGAAPLFMDGTTASSRLLMQCFATYCTKPQWFDISKARLMLGYRPAISLNEGIRLTVE</sequence>
<dbReference type="InterPro" id="IPR050177">
    <property type="entry name" value="Lipid_A_modif_metabolic_enz"/>
</dbReference>
<dbReference type="HOGENOM" id="CLU_007383_6_8_1"/>
<evidence type="ECO:0000256" key="1">
    <source>
        <dbReference type="ARBA" id="ARBA00009219"/>
    </source>
</evidence>
<dbReference type="Pfam" id="PF01073">
    <property type="entry name" value="3Beta_HSD"/>
    <property type="match status" value="1"/>
</dbReference>
<dbReference type="STRING" id="745531.A0A0C3NBS8"/>
<name>A0A0C3NBS8_PHLG1</name>
<dbReference type="EMBL" id="KN840721">
    <property type="protein sequence ID" value="KIP01934.1"/>
    <property type="molecule type" value="Genomic_DNA"/>
</dbReference>
<reference evidence="4 5" key="1">
    <citation type="journal article" date="2014" name="PLoS Genet.">
        <title>Analysis of the Phlebiopsis gigantea genome, transcriptome and secretome provides insight into its pioneer colonization strategies of wood.</title>
        <authorList>
            <person name="Hori C."/>
            <person name="Ishida T."/>
            <person name="Igarashi K."/>
            <person name="Samejima M."/>
            <person name="Suzuki H."/>
            <person name="Master E."/>
            <person name="Ferreira P."/>
            <person name="Ruiz-Duenas F.J."/>
            <person name="Held B."/>
            <person name="Canessa P."/>
            <person name="Larrondo L.F."/>
            <person name="Schmoll M."/>
            <person name="Druzhinina I.S."/>
            <person name="Kubicek C.P."/>
            <person name="Gaskell J.A."/>
            <person name="Kersten P."/>
            <person name="St John F."/>
            <person name="Glasner J."/>
            <person name="Sabat G."/>
            <person name="Splinter BonDurant S."/>
            <person name="Syed K."/>
            <person name="Yadav J."/>
            <person name="Mgbeahuruike A.C."/>
            <person name="Kovalchuk A."/>
            <person name="Asiegbu F.O."/>
            <person name="Lackner G."/>
            <person name="Hoffmeister D."/>
            <person name="Rencoret J."/>
            <person name="Gutierrez A."/>
            <person name="Sun H."/>
            <person name="Lindquist E."/>
            <person name="Barry K."/>
            <person name="Riley R."/>
            <person name="Grigoriev I.V."/>
            <person name="Henrissat B."/>
            <person name="Kues U."/>
            <person name="Berka R.M."/>
            <person name="Martinez A.T."/>
            <person name="Covert S.F."/>
            <person name="Blanchette R.A."/>
            <person name="Cullen D."/>
        </authorList>
    </citation>
    <scope>NUCLEOTIDE SEQUENCE [LARGE SCALE GENOMIC DNA]</scope>
    <source>
        <strain evidence="4 5">11061_1 CR5-6</strain>
    </source>
</reference>
<feature type="non-terminal residue" evidence="4">
    <location>
        <position position="1"/>
    </location>
</feature>
<dbReference type="Proteomes" id="UP000053257">
    <property type="component" value="Unassembled WGS sequence"/>
</dbReference>
<protein>
    <recommendedName>
        <fullName evidence="3">3-beta hydroxysteroid dehydrogenase/isomerase domain-containing protein</fullName>
    </recommendedName>
</protein>
<proteinExistence type="inferred from homology"/>
<dbReference type="SUPFAM" id="SSF51735">
    <property type="entry name" value="NAD(P)-binding Rossmann-fold domains"/>
    <property type="match status" value="1"/>
</dbReference>
<evidence type="ECO:0000259" key="3">
    <source>
        <dbReference type="Pfam" id="PF01073"/>
    </source>
</evidence>
<dbReference type="GO" id="GO:0006694">
    <property type="term" value="P:steroid biosynthetic process"/>
    <property type="evidence" value="ECO:0007669"/>
    <property type="project" value="InterPro"/>
</dbReference>
<evidence type="ECO:0000313" key="4">
    <source>
        <dbReference type="EMBL" id="KIP01934.1"/>
    </source>
</evidence>
<gene>
    <name evidence="4" type="ORF">PHLGIDRAFT_49512</name>
</gene>
<dbReference type="InterPro" id="IPR002225">
    <property type="entry name" value="3Beta_OHSteriod_DH/Estase"/>
</dbReference>
<keyword evidence="2" id="KW-0560">Oxidoreductase</keyword>
<accession>A0A0C3NBS8</accession>
<organism evidence="4 5">
    <name type="scientific">Phlebiopsis gigantea (strain 11061_1 CR5-6)</name>
    <name type="common">White-rot fungus</name>
    <name type="synonym">Peniophora gigantea</name>
    <dbReference type="NCBI Taxonomy" id="745531"/>
    <lineage>
        <taxon>Eukaryota</taxon>
        <taxon>Fungi</taxon>
        <taxon>Dikarya</taxon>
        <taxon>Basidiomycota</taxon>
        <taxon>Agaricomycotina</taxon>
        <taxon>Agaricomycetes</taxon>
        <taxon>Polyporales</taxon>
        <taxon>Phanerochaetaceae</taxon>
        <taxon>Phlebiopsis</taxon>
    </lineage>
</organism>
<feature type="non-terminal residue" evidence="4">
    <location>
        <position position="327"/>
    </location>
</feature>
<keyword evidence="5" id="KW-1185">Reference proteome</keyword>
<evidence type="ECO:0000256" key="2">
    <source>
        <dbReference type="ARBA" id="ARBA00023002"/>
    </source>
</evidence>
<dbReference type="GO" id="GO:0016616">
    <property type="term" value="F:oxidoreductase activity, acting on the CH-OH group of donors, NAD or NADP as acceptor"/>
    <property type="evidence" value="ECO:0007669"/>
    <property type="project" value="InterPro"/>
</dbReference>
<dbReference type="InterPro" id="IPR036291">
    <property type="entry name" value="NAD(P)-bd_dom_sf"/>
</dbReference>
<feature type="domain" description="3-beta hydroxysteroid dehydrogenase/isomerase" evidence="3">
    <location>
        <begin position="3"/>
        <end position="242"/>
    </location>
</feature>
<evidence type="ECO:0000313" key="5">
    <source>
        <dbReference type="Proteomes" id="UP000053257"/>
    </source>
</evidence>
<dbReference type="AlphaFoldDB" id="A0A0C3NBS8"/>
<dbReference type="PANTHER" id="PTHR43245:SF51">
    <property type="entry name" value="SHORT CHAIN DEHYDROGENASE_REDUCTASE FAMILY 42E, MEMBER 2"/>
    <property type="match status" value="1"/>
</dbReference>
<dbReference type="OrthoDB" id="10058185at2759"/>
<dbReference type="Gene3D" id="3.40.50.720">
    <property type="entry name" value="NAD(P)-binding Rossmann-like Domain"/>
    <property type="match status" value="1"/>
</dbReference>
<dbReference type="PANTHER" id="PTHR43245">
    <property type="entry name" value="BIFUNCTIONAL POLYMYXIN RESISTANCE PROTEIN ARNA"/>
    <property type="match status" value="1"/>
</dbReference>